<feature type="transmembrane region" description="Helical" evidence="6">
    <location>
        <begin position="100"/>
        <end position="122"/>
    </location>
</feature>
<evidence type="ECO:0000256" key="4">
    <source>
        <dbReference type="ARBA" id="ARBA00023136"/>
    </source>
</evidence>
<dbReference type="Proteomes" id="UP000265663">
    <property type="component" value="Unassembled WGS sequence"/>
</dbReference>
<organism evidence="8 9">
    <name type="scientific">Pyrenophora seminiperda CCB06</name>
    <dbReference type="NCBI Taxonomy" id="1302712"/>
    <lineage>
        <taxon>Eukaryota</taxon>
        <taxon>Fungi</taxon>
        <taxon>Dikarya</taxon>
        <taxon>Ascomycota</taxon>
        <taxon>Pezizomycotina</taxon>
        <taxon>Dothideomycetes</taxon>
        <taxon>Pleosporomycetidae</taxon>
        <taxon>Pleosporales</taxon>
        <taxon>Pleosporineae</taxon>
        <taxon>Pleosporaceae</taxon>
        <taxon>Pyrenophora</taxon>
    </lineage>
</organism>
<feature type="transmembrane region" description="Helical" evidence="6">
    <location>
        <begin position="298"/>
        <end position="317"/>
    </location>
</feature>
<evidence type="ECO:0000256" key="5">
    <source>
        <dbReference type="ARBA" id="ARBA00038359"/>
    </source>
</evidence>
<dbReference type="AlphaFoldDB" id="A0A3M7M050"/>
<evidence type="ECO:0000313" key="8">
    <source>
        <dbReference type="EMBL" id="RMZ67819.1"/>
    </source>
</evidence>
<dbReference type="OrthoDB" id="5273647at2759"/>
<evidence type="ECO:0000256" key="1">
    <source>
        <dbReference type="ARBA" id="ARBA00004141"/>
    </source>
</evidence>
<dbReference type="GO" id="GO:0016020">
    <property type="term" value="C:membrane"/>
    <property type="evidence" value="ECO:0007669"/>
    <property type="project" value="UniProtKB-SubCell"/>
</dbReference>
<dbReference type="InterPro" id="IPR052337">
    <property type="entry name" value="SAT4-like"/>
</dbReference>
<evidence type="ECO:0000313" key="9">
    <source>
        <dbReference type="Proteomes" id="UP000265663"/>
    </source>
</evidence>
<sequence>MQVRRRHLGSSALCCQTSSRQPTLVEPEAMRSAMLPAPESALPIREESGIGHQKSGFESSSTFVHQLVVYNMTEFTLSDLTPASTMGNIVFKPENDQGPLLGRVTLAMYTVAVAFVALRCFTRGYIVRKFGMDDLFIAIAVTLGGAQTVTILLQIDQGTGRHASELVVLQMNNMLKYSWCNMLIYFVANWAVKMSILALYYRITSGAQGLPWVVQTHTIWVLAGFITAFSISIFVTQFLVCTPFGRVWDVLAQPDGCLNVAMFMIVSGTINVITDIILLIFPLPLLRLLKFNKRQRTALALILSVGVIPVISSTMRLCEILMADGPRRAGSSWQELDFSWGWAWVPVWSQLEVDIGIVAATLPCLSPLFKQVFFSNSRPSTPSKIPTLLGYDKSWDSKEIISEDDESILDKENWTTVAVGKEIDVEKGFGVQVSERETRSSTDSDVSRKGEDVDVHAPRKSIYYDNGLSDIAEEEDISNRSSLGSARQIEVKTLAATGRPKLVEHRII</sequence>
<proteinExistence type="inferred from homology"/>
<keyword evidence="9" id="KW-1185">Reference proteome</keyword>
<evidence type="ECO:0000256" key="2">
    <source>
        <dbReference type="ARBA" id="ARBA00022692"/>
    </source>
</evidence>
<dbReference type="Pfam" id="PF20684">
    <property type="entry name" value="Fung_rhodopsin"/>
    <property type="match status" value="1"/>
</dbReference>
<comment type="similarity">
    <text evidence="5">Belongs to the SAT4 family.</text>
</comment>
<evidence type="ECO:0000256" key="6">
    <source>
        <dbReference type="SAM" id="Phobius"/>
    </source>
</evidence>
<evidence type="ECO:0000256" key="3">
    <source>
        <dbReference type="ARBA" id="ARBA00022989"/>
    </source>
</evidence>
<protein>
    <submittedName>
        <fullName evidence="8">Integral membrane</fullName>
    </submittedName>
</protein>
<feature type="domain" description="Rhodopsin" evidence="7">
    <location>
        <begin position="118"/>
        <end position="370"/>
    </location>
</feature>
<accession>A0A3M7M050</accession>
<reference evidence="8 9" key="1">
    <citation type="journal article" date="2014" name="PLoS ONE">
        <title>De novo Genome Assembly of the Fungal Plant Pathogen Pyrenophora semeniperda.</title>
        <authorList>
            <person name="Soliai M.M."/>
            <person name="Meyer S.E."/>
            <person name="Udall J.A."/>
            <person name="Elzinga D.E."/>
            <person name="Hermansen R.A."/>
            <person name="Bodily P.M."/>
            <person name="Hart A.A."/>
            <person name="Coleman C.E."/>
        </authorList>
    </citation>
    <scope>NUCLEOTIDE SEQUENCE [LARGE SCALE GENOMIC DNA]</scope>
    <source>
        <strain evidence="8 9">CCB06</strain>
        <tissue evidence="8">Mycelium</tissue>
    </source>
</reference>
<feature type="transmembrane region" description="Helical" evidence="6">
    <location>
        <begin position="219"/>
        <end position="240"/>
    </location>
</feature>
<keyword evidence="2 6" id="KW-0812">Transmembrane</keyword>
<feature type="transmembrane region" description="Helical" evidence="6">
    <location>
        <begin position="260"/>
        <end position="286"/>
    </location>
</feature>
<keyword evidence="4 6" id="KW-0472">Membrane</keyword>
<name>A0A3M7M050_9PLEO</name>
<dbReference type="PANTHER" id="PTHR33048:SF123">
    <property type="entry name" value="INTEGRAL MEMBRANE PROTEIN"/>
    <property type="match status" value="1"/>
</dbReference>
<dbReference type="PANTHER" id="PTHR33048">
    <property type="entry name" value="PTH11-LIKE INTEGRAL MEMBRANE PROTEIN (AFU_ORTHOLOGUE AFUA_5G11245)"/>
    <property type="match status" value="1"/>
</dbReference>
<feature type="transmembrane region" description="Helical" evidence="6">
    <location>
        <begin position="134"/>
        <end position="155"/>
    </location>
</feature>
<feature type="transmembrane region" description="Helical" evidence="6">
    <location>
        <begin position="175"/>
        <end position="199"/>
    </location>
</feature>
<dbReference type="InterPro" id="IPR049326">
    <property type="entry name" value="Rhodopsin_dom_fungi"/>
</dbReference>
<comment type="subcellular location">
    <subcellularLocation>
        <location evidence="1">Membrane</location>
        <topology evidence="1">Multi-pass membrane protein</topology>
    </subcellularLocation>
</comment>
<dbReference type="EMBL" id="KE747814">
    <property type="protein sequence ID" value="RMZ67819.1"/>
    <property type="molecule type" value="Genomic_DNA"/>
</dbReference>
<gene>
    <name evidence="8" type="ORF">GMOD_00003856</name>
</gene>
<keyword evidence="3 6" id="KW-1133">Transmembrane helix</keyword>
<evidence type="ECO:0000259" key="7">
    <source>
        <dbReference type="Pfam" id="PF20684"/>
    </source>
</evidence>